<feature type="region of interest" description="Disordered" evidence="7">
    <location>
        <begin position="1"/>
        <end position="22"/>
    </location>
</feature>
<feature type="compositionally biased region" description="Basic and acidic residues" evidence="7">
    <location>
        <begin position="94"/>
        <end position="110"/>
    </location>
</feature>
<sequence>MRRSHTETFSVDSVSPSYADTLETAPKVLSSIDVEKENMERREKQKRREVAEKEIVKPEAQELLGDSVKWFDGWRDTVLQRVDEFVNSKSKAQTQERRARGRDEEPEVRTGRLSASTSNPETRKYEGADEILQELYPPIVTPLRKLDEPKRALNTTPRSRAVAQSRILLLHLTSSLGLSVAVLAEVESKVARSLLDAVRWQMNADAETKQKAESKASSRKWKVGLAGVAGAAIIGITGGLAAPLLTAGIDSVMGGLGLGATTAAGYLETLASSTVLVGGLFGAYGGRMTGQMMDQYAKEVSDFGFVPIRNFTGEVVTPWRVIGPSIEGFALRWELEALLKLGNSISIMVQSVAWSYAKSEIVKRTVLADAVVNKVQGERPVILIGYSLGARAIYTCLMKVAERRAFGLVESVVLVGAPTPADAMEWRKIRNVVAGRVVNVFSTNDYILALLYRTSSIQYGVAGLQKVEKVKGVQNVDVSELVSGHTSYRYLTGSILKKIGFEDIDLEEVEREERS</sequence>
<evidence type="ECO:0000256" key="5">
    <source>
        <dbReference type="ARBA" id="ARBA00023136"/>
    </source>
</evidence>
<evidence type="ECO:0000256" key="3">
    <source>
        <dbReference type="ARBA" id="ARBA00022692"/>
    </source>
</evidence>
<feature type="region of interest" description="Disordered" evidence="7">
    <location>
        <begin position="88"/>
        <end position="123"/>
    </location>
</feature>
<gene>
    <name evidence="9" type="ORF">K432DRAFT_410061</name>
</gene>
<dbReference type="InterPro" id="IPR029058">
    <property type="entry name" value="AB_hydrolase_fold"/>
</dbReference>
<feature type="coiled-coil region" evidence="6">
    <location>
        <begin position="29"/>
        <end position="56"/>
    </location>
</feature>
<keyword evidence="5 8" id="KW-0472">Membrane</keyword>
<evidence type="ECO:0000313" key="10">
    <source>
        <dbReference type="Proteomes" id="UP000250266"/>
    </source>
</evidence>
<keyword evidence="6" id="KW-0175">Coiled coil</keyword>
<dbReference type="GO" id="GO:0016020">
    <property type="term" value="C:membrane"/>
    <property type="evidence" value="ECO:0007669"/>
    <property type="project" value="UniProtKB-SubCell"/>
</dbReference>
<dbReference type="InterPro" id="IPR007941">
    <property type="entry name" value="DUF726"/>
</dbReference>
<evidence type="ECO:0000256" key="8">
    <source>
        <dbReference type="SAM" id="Phobius"/>
    </source>
</evidence>
<keyword evidence="4 8" id="KW-1133">Transmembrane helix</keyword>
<dbReference type="Gene3D" id="3.40.50.1820">
    <property type="entry name" value="alpha/beta hydrolase"/>
    <property type="match status" value="1"/>
</dbReference>
<evidence type="ECO:0000256" key="1">
    <source>
        <dbReference type="ARBA" id="ARBA00004141"/>
    </source>
</evidence>
<comment type="similarity">
    <text evidence="2">Belongs to the TMCO4 family.</text>
</comment>
<evidence type="ECO:0000256" key="2">
    <source>
        <dbReference type="ARBA" id="ARBA00009824"/>
    </source>
</evidence>
<dbReference type="SUPFAM" id="SSF53474">
    <property type="entry name" value="alpha/beta-Hydrolases"/>
    <property type="match status" value="1"/>
</dbReference>
<keyword evidence="3 8" id="KW-0812">Transmembrane</keyword>
<dbReference type="PANTHER" id="PTHR17920">
    <property type="entry name" value="TRANSMEMBRANE AND COILED-COIL DOMAIN-CONTAINING PROTEIN 4 TMCO4"/>
    <property type="match status" value="1"/>
</dbReference>
<evidence type="ECO:0000256" key="6">
    <source>
        <dbReference type="SAM" id="Coils"/>
    </source>
</evidence>
<evidence type="ECO:0000313" key="9">
    <source>
        <dbReference type="EMBL" id="OCK74201.1"/>
    </source>
</evidence>
<protein>
    <submittedName>
        <fullName evidence="9">DUF726-domain-containing protein</fullName>
    </submittedName>
</protein>
<keyword evidence="10" id="KW-1185">Reference proteome</keyword>
<feature type="transmembrane region" description="Helical" evidence="8">
    <location>
        <begin position="223"/>
        <end position="245"/>
    </location>
</feature>
<proteinExistence type="inferred from homology"/>
<dbReference type="AlphaFoldDB" id="A0A8E2DZ60"/>
<feature type="compositionally biased region" description="Polar residues" evidence="7">
    <location>
        <begin position="7"/>
        <end position="18"/>
    </location>
</feature>
<comment type="subcellular location">
    <subcellularLocation>
        <location evidence="1">Membrane</location>
        <topology evidence="1">Multi-pass membrane protein</topology>
    </subcellularLocation>
</comment>
<organism evidence="9 10">
    <name type="scientific">Lepidopterella palustris CBS 459.81</name>
    <dbReference type="NCBI Taxonomy" id="1314670"/>
    <lineage>
        <taxon>Eukaryota</taxon>
        <taxon>Fungi</taxon>
        <taxon>Dikarya</taxon>
        <taxon>Ascomycota</taxon>
        <taxon>Pezizomycotina</taxon>
        <taxon>Dothideomycetes</taxon>
        <taxon>Pleosporomycetidae</taxon>
        <taxon>Mytilinidiales</taxon>
        <taxon>Argynnaceae</taxon>
        <taxon>Lepidopterella</taxon>
    </lineage>
</organism>
<name>A0A8E2DZ60_9PEZI</name>
<accession>A0A8E2DZ60</accession>
<dbReference type="OrthoDB" id="277931at2759"/>
<evidence type="ECO:0000256" key="4">
    <source>
        <dbReference type="ARBA" id="ARBA00022989"/>
    </source>
</evidence>
<feature type="transmembrane region" description="Helical" evidence="8">
    <location>
        <begin position="265"/>
        <end position="284"/>
    </location>
</feature>
<reference evidence="9 10" key="1">
    <citation type="journal article" date="2016" name="Nat. Commun.">
        <title>Ectomycorrhizal ecology is imprinted in the genome of the dominant symbiotic fungus Cenococcum geophilum.</title>
        <authorList>
            <consortium name="DOE Joint Genome Institute"/>
            <person name="Peter M."/>
            <person name="Kohler A."/>
            <person name="Ohm R.A."/>
            <person name="Kuo A."/>
            <person name="Krutzmann J."/>
            <person name="Morin E."/>
            <person name="Arend M."/>
            <person name="Barry K.W."/>
            <person name="Binder M."/>
            <person name="Choi C."/>
            <person name="Clum A."/>
            <person name="Copeland A."/>
            <person name="Grisel N."/>
            <person name="Haridas S."/>
            <person name="Kipfer T."/>
            <person name="LaButti K."/>
            <person name="Lindquist E."/>
            <person name="Lipzen A."/>
            <person name="Maire R."/>
            <person name="Meier B."/>
            <person name="Mihaltcheva S."/>
            <person name="Molinier V."/>
            <person name="Murat C."/>
            <person name="Poggeler S."/>
            <person name="Quandt C.A."/>
            <person name="Sperisen C."/>
            <person name="Tritt A."/>
            <person name="Tisserant E."/>
            <person name="Crous P.W."/>
            <person name="Henrissat B."/>
            <person name="Nehls U."/>
            <person name="Egli S."/>
            <person name="Spatafora J.W."/>
            <person name="Grigoriev I.V."/>
            <person name="Martin F.M."/>
        </authorList>
    </citation>
    <scope>NUCLEOTIDE SEQUENCE [LARGE SCALE GENOMIC DNA]</scope>
    <source>
        <strain evidence="9 10">CBS 459.81</strain>
    </source>
</reference>
<dbReference type="PANTHER" id="PTHR17920:SF22">
    <property type="entry name" value="DUF726 DOMAIN PROTEIN (AFU_ORTHOLOGUE AFUA_2G12860)"/>
    <property type="match status" value="1"/>
</dbReference>
<dbReference type="Proteomes" id="UP000250266">
    <property type="component" value="Unassembled WGS sequence"/>
</dbReference>
<dbReference type="Pfam" id="PF05277">
    <property type="entry name" value="DUF726"/>
    <property type="match status" value="1"/>
</dbReference>
<dbReference type="EMBL" id="KV745532">
    <property type="protein sequence ID" value="OCK74201.1"/>
    <property type="molecule type" value="Genomic_DNA"/>
</dbReference>
<evidence type="ECO:0000256" key="7">
    <source>
        <dbReference type="SAM" id="MobiDB-lite"/>
    </source>
</evidence>